<dbReference type="GO" id="GO:0016301">
    <property type="term" value="F:kinase activity"/>
    <property type="evidence" value="ECO:0007669"/>
    <property type="project" value="UniProtKB-KW"/>
</dbReference>
<dbReference type="PANTHER" id="PTHR34220:SF7">
    <property type="entry name" value="SENSOR HISTIDINE KINASE YPDA"/>
    <property type="match status" value="1"/>
</dbReference>
<feature type="transmembrane region" description="Helical" evidence="8">
    <location>
        <begin position="295"/>
        <end position="314"/>
    </location>
</feature>
<evidence type="ECO:0000256" key="7">
    <source>
        <dbReference type="ARBA" id="ARBA00023136"/>
    </source>
</evidence>
<proteinExistence type="predicted"/>
<keyword evidence="11" id="KW-1185">Reference proteome</keyword>
<dbReference type="InterPro" id="IPR003660">
    <property type="entry name" value="HAMP_dom"/>
</dbReference>
<evidence type="ECO:0000256" key="8">
    <source>
        <dbReference type="SAM" id="Phobius"/>
    </source>
</evidence>
<evidence type="ECO:0000256" key="5">
    <source>
        <dbReference type="ARBA" id="ARBA00022692"/>
    </source>
</evidence>
<accession>A0ABT3DBG0</accession>
<dbReference type="Pfam" id="PF02743">
    <property type="entry name" value="dCache_1"/>
    <property type="match status" value="1"/>
</dbReference>
<evidence type="ECO:0000313" key="10">
    <source>
        <dbReference type="EMBL" id="MCV9884395.1"/>
    </source>
</evidence>
<keyword evidence="2" id="KW-1003">Cell membrane</keyword>
<sequence length="602" mass="69391">MKSIRSRLFLMLLIFIIIPYFLSVFIIYGYTKNRVEQQALKASHHQMDKLSEELEQYFDEMVNLPYLIYRNPDFFTIFTDESEDLPPQSKENSVETFYLMRNEIRQVRFYLDKKKESITAYHAKVSAPKQKPNVLNEESIKKLYNSNSSDLIEPPHQIENYNDAAIVPESDKTVVLTIHHKIVDILSNEVLGFISIDLDLDVYARLCNSLIEENEESVLLIDANDRVMYATDSSLIGKSAPKGLLEQMNAENKNSNGEIILSKSLSGPLDQWELVKITPGQYLFQEARQTAITNILVGIGVGLTGLLMIGYVSYRITRPIKTLSQKVRSIEGGNRQVPFGSDRKDEIGHLDNHMKEMMERINLHIDREYKLEIENRKNQFRALKAQVNPHFLFNALQSIGAVALRSDAPHVYKLVTTLSNMMRYSIRADQWVFLRDEVQYIERYLSLQKERFGHELNVSIELNKELLNMKIPSMIVQPLVENFFKHCYEEGFYDASLSIYGKRTGENVILTVENDMSSVSSSKLNSLREHIYSSSYEGTDSHEHIGLKNIHERLVLNYGENAGLKLDTKKNEDGFCVELIIPLEAVLQKDEQTIFLDKSNIY</sequence>
<dbReference type="InterPro" id="IPR010559">
    <property type="entry name" value="Sig_transdc_His_kin_internal"/>
</dbReference>
<evidence type="ECO:0000313" key="11">
    <source>
        <dbReference type="Proteomes" id="UP001526147"/>
    </source>
</evidence>
<keyword evidence="3" id="KW-0597">Phosphoprotein</keyword>
<dbReference type="SMART" id="SM00304">
    <property type="entry name" value="HAMP"/>
    <property type="match status" value="1"/>
</dbReference>
<dbReference type="Proteomes" id="UP001526147">
    <property type="component" value="Unassembled WGS sequence"/>
</dbReference>
<comment type="caution">
    <text evidence="10">The sequence shown here is derived from an EMBL/GenBank/DDBJ whole genome shotgun (WGS) entry which is preliminary data.</text>
</comment>
<reference evidence="10 11" key="1">
    <citation type="submission" date="2022-10" db="EMBL/GenBank/DDBJ databases">
        <title>Draft genome assembly of moderately radiation resistant bacterium Metabacillus halosaccharovorans.</title>
        <authorList>
            <person name="Pal S."/>
            <person name="Gopinathan A."/>
        </authorList>
    </citation>
    <scope>NUCLEOTIDE SEQUENCE [LARGE SCALE GENOMIC DNA]</scope>
    <source>
        <strain evidence="10 11">VITHBRA001</strain>
    </source>
</reference>
<evidence type="ECO:0000256" key="2">
    <source>
        <dbReference type="ARBA" id="ARBA00022475"/>
    </source>
</evidence>
<feature type="transmembrane region" description="Helical" evidence="8">
    <location>
        <begin position="7"/>
        <end position="30"/>
    </location>
</feature>
<dbReference type="PANTHER" id="PTHR34220">
    <property type="entry name" value="SENSOR HISTIDINE KINASE YPDA"/>
    <property type="match status" value="1"/>
</dbReference>
<dbReference type="PROSITE" id="PS50885">
    <property type="entry name" value="HAMP"/>
    <property type="match status" value="1"/>
</dbReference>
<keyword evidence="10" id="KW-0418">Kinase</keyword>
<dbReference type="EMBL" id="JAOYEY010000018">
    <property type="protein sequence ID" value="MCV9884395.1"/>
    <property type="molecule type" value="Genomic_DNA"/>
</dbReference>
<dbReference type="Pfam" id="PF00672">
    <property type="entry name" value="HAMP"/>
    <property type="match status" value="1"/>
</dbReference>
<evidence type="ECO:0000256" key="6">
    <source>
        <dbReference type="ARBA" id="ARBA00022989"/>
    </source>
</evidence>
<dbReference type="Pfam" id="PF06580">
    <property type="entry name" value="His_kinase"/>
    <property type="match status" value="1"/>
</dbReference>
<gene>
    <name evidence="10" type="ORF">OIH86_01870</name>
</gene>
<keyword evidence="4" id="KW-0808">Transferase</keyword>
<keyword evidence="6 8" id="KW-1133">Transmembrane helix</keyword>
<name>A0ABT3DBG0_9BACI</name>
<dbReference type="SUPFAM" id="SSF55874">
    <property type="entry name" value="ATPase domain of HSP90 chaperone/DNA topoisomerase II/histidine kinase"/>
    <property type="match status" value="1"/>
</dbReference>
<evidence type="ECO:0000256" key="3">
    <source>
        <dbReference type="ARBA" id="ARBA00022553"/>
    </source>
</evidence>
<keyword evidence="7 8" id="KW-0472">Membrane</keyword>
<organism evidence="10 11">
    <name type="scientific">Metabacillus halosaccharovorans</name>
    <dbReference type="NCBI Taxonomy" id="930124"/>
    <lineage>
        <taxon>Bacteria</taxon>
        <taxon>Bacillati</taxon>
        <taxon>Bacillota</taxon>
        <taxon>Bacilli</taxon>
        <taxon>Bacillales</taxon>
        <taxon>Bacillaceae</taxon>
        <taxon>Metabacillus</taxon>
    </lineage>
</organism>
<comment type="subcellular location">
    <subcellularLocation>
        <location evidence="1">Cell membrane</location>
        <topology evidence="1">Multi-pass membrane protein</topology>
    </subcellularLocation>
</comment>
<dbReference type="CDD" id="cd06225">
    <property type="entry name" value="HAMP"/>
    <property type="match status" value="1"/>
</dbReference>
<protein>
    <submittedName>
        <fullName evidence="10">Histidine kinase</fullName>
    </submittedName>
</protein>
<dbReference type="Gene3D" id="6.10.340.10">
    <property type="match status" value="1"/>
</dbReference>
<dbReference type="SUPFAM" id="SSF158472">
    <property type="entry name" value="HAMP domain-like"/>
    <property type="match status" value="1"/>
</dbReference>
<evidence type="ECO:0000256" key="4">
    <source>
        <dbReference type="ARBA" id="ARBA00022679"/>
    </source>
</evidence>
<dbReference type="Gene3D" id="3.30.565.10">
    <property type="entry name" value="Histidine kinase-like ATPase, C-terminal domain"/>
    <property type="match status" value="1"/>
</dbReference>
<feature type="domain" description="HAMP" evidence="9">
    <location>
        <begin position="314"/>
        <end position="366"/>
    </location>
</feature>
<evidence type="ECO:0000256" key="1">
    <source>
        <dbReference type="ARBA" id="ARBA00004651"/>
    </source>
</evidence>
<keyword evidence="5 8" id="KW-0812">Transmembrane</keyword>
<dbReference type="InterPro" id="IPR050640">
    <property type="entry name" value="Bact_2-comp_sensor_kinase"/>
</dbReference>
<evidence type="ECO:0000259" key="9">
    <source>
        <dbReference type="PROSITE" id="PS50885"/>
    </source>
</evidence>
<dbReference type="InterPro" id="IPR036890">
    <property type="entry name" value="HATPase_C_sf"/>
</dbReference>
<dbReference type="InterPro" id="IPR033479">
    <property type="entry name" value="dCache_1"/>
</dbReference>
<dbReference type="RefSeq" id="WP_264141363.1">
    <property type="nucleotide sequence ID" value="NZ_JAOYEY010000018.1"/>
</dbReference>